<dbReference type="InterPro" id="IPR010920">
    <property type="entry name" value="LSM_dom_sf"/>
</dbReference>
<evidence type="ECO:0000256" key="7">
    <source>
        <dbReference type="ARBA" id="ARBA00023242"/>
    </source>
</evidence>
<dbReference type="PANTHER" id="PTHR15588">
    <property type="entry name" value="LSM1"/>
    <property type="match status" value="1"/>
</dbReference>
<dbReference type="InterPro" id="IPR044642">
    <property type="entry name" value="PTHR15588"/>
</dbReference>
<dbReference type="GO" id="GO:0003729">
    <property type="term" value="F:mRNA binding"/>
    <property type="evidence" value="ECO:0007669"/>
    <property type="project" value="TreeGrafter"/>
</dbReference>
<dbReference type="Gene3D" id="2.30.30.100">
    <property type="match status" value="1"/>
</dbReference>
<keyword evidence="4 9" id="KW-0747">Spliceosome</keyword>
<evidence type="ECO:0000256" key="2">
    <source>
        <dbReference type="ARBA" id="ARBA00006850"/>
    </source>
</evidence>
<comment type="subunit">
    <text evidence="9">LSm subunits form a heteromer with a doughnut shape.</text>
</comment>
<dbReference type="SMART" id="SM00651">
    <property type="entry name" value="Sm"/>
    <property type="match status" value="1"/>
</dbReference>
<evidence type="ECO:0000256" key="3">
    <source>
        <dbReference type="ARBA" id="ARBA00022664"/>
    </source>
</evidence>
<keyword evidence="8 9" id="KW-0687">Ribonucleoprotein</keyword>
<keyword evidence="12" id="KW-1185">Reference proteome</keyword>
<evidence type="ECO:0000313" key="12">
    <source>
        <dbReference type="Proteomes" id="UP000269793"/>
    </source>
</evidence>
<dbReference type="InterPro" id="IPR047575">
    <property type="entry name" value="Sm"/>
</dbReference>
<accession>A0A3G2SAS2</accession>
<evidence type="ECO:0000256" key="6">
    <source>
        <dbReference type="ARBA" id="ARBA00023187"/>
    </source>
</evidence>
<dbReference type="OrthoDB" id="10263346at2759"/>
<evidence type="ECO:0000256" key="8">
    <source>
        <dbReference type="ARBA" id="ARBA00023274"/>
    </source>
</evidence>
<dbReference type="EMBL" id="CP033153">
    <property type="protein sequence ID" value="AYO44339.1"/>
    <property type="molecule type" value="Genomic_DNA"/>
</dbReference>
<keyword evidence="3 9" id="KW-0507">mRNA processing</keyword>
<evidence type="ECO:0000256" key="1">
    <source>
        <dbReference type="ARBA" id="ARBA00004123"/>
    </source>
</evidence>
<sequence>MSGVQSYVNHQVLLLTQDGRVIVGVLEGYDSNGTIVMSSCVERMFSEDAPVEEVPLGVYIVRGDSIALLGPMDLAKDRAMPLSSMIAAPIPAVRHR</sequence>
<dbReference type="PROSITE" id="PS52002">
    <property type="entry name" value="SM"/>
    <property type="match status" value="1"/>
</dbReference>
<dbReference type="SUPFAM" id="SSF50182">
    <property type="entry name" value="Sm-like ribonucleoproteins"/>
    <property type="match status" value="1"/>
</dbReference>
<comment type="function">
    <text evidence="9">Plays role in pre-mRNA splicing as component of the U4/U6-U5 tri-snRNP complex that is involved in spliceosome assembly, and as component of the precatalytic spliceosome (spliceosome B complex). The heptameric LSM2-8 complex binds specifically to the 3'-terminal U-tract of U6 snRNA.</text>
</comment>
<dbReference type="PANTHER" id="PTHR15588:SF9">
    <property type="entry name" value="U6 SNRNA-ASSOCIATED SM-LIKE PROTEIN LSM8"/>
    <property type="match status" value="1"/>
</dbReference>
<proteinExistence type="inferred from homology"/>
<dbReference type="Proteomes" id="UP000269793">
    <property type="component" value="Chromosome VI"/>
</dbReference>
<name>A0A3G2SAS2_MALR7</name>
<dbReference type="InterPro" id="IPR001163">
    <property type="entry name" value="Sm_dom_euk/arc"/>
</dbReference>
<evidence type="ECO:0000313" key="11">
    <source>
        <dbReference type="EMBL" id="AYO44339.1"/>
    </source>
</evidence>
<dbReference type="VEuPathDB" id="FungiDB:DNF11_3389"/>
<keyword evidence="11" id="KW-0808">Transferase</keyword>
<comment type="subcellular location">
    <subcellularLocation>
        <location evidence="1 9">Nucleus</location>
    </subcellularLocation>
</comment>
<dbReference type="GO" id="GO:0046540">
    <property type="term" value="C:U4/U6 x U5 tri-snRNP complex"/>
    <property type="evidence" value="ECO:0007669"/>
    <property type="project" value="UniProtKB-UniRule"/>
</dbReference>
<dbReference type="GO" id="GO:0005688">
    <property type="term" value="C:U6 snRNP"/>
    <property type="evidence" value="ECO:0007669"/>
    <property type="project" value="UniProtKB-UniRule"/>
</dbReference>
<evidence type="ECO:0000256" key="5">
    <source>
        <dbReference type="ARBA" id="ARBA00022884"/>
    </source>
</evidence>
<evidence type="ECO:0000256" key="9">
    <source>
        <dbReference type="RuleBase" id="RU365048"/>
    </source>
</evidence>
<dbReference type="GO" id="GO:0000398">
    <property type="term" value="P:mRNA splicing, via spliceosome"/>
    <property type="evidence" value="ECO:0007669"/>
    <property type="project" value="UniProtKB-UniRule"/>
</dbReference>
<dbReference type="STRING" id="425264.A0A3G2SAS2"/>
<keyword evidence="5 9" id="KW-0694">RNA-binding</keyword>
<reference evidence="11 12" key="1">
    <citation type="submission" date="2018-10" db="EMBL/GenBank/DDBJ databases">
        <title>Complete genome sequence of Malassezia restricta CBS 7877.</title>
        <authorList>
            <person name="Morand S.C."/>
            <person name="Bertignac M."/>
            <person name="Iltis A."/>
            <person name="Kolder I."/>
            <person name="Pirovano W."/>
            <person name="Jourdain R."/>
            <person name="Clavaud C."/>
        </authorList>
    </citation>
    <scope>NUCLEOTIDE SEQUENCE [LARGE SCALE GENOMIC DNA]</scope>
    <source>
        <strain evidence="11 12">CBS 7877</strain>
    </source>
</reference>
<dbReference type="CDD" id="cd01727">
    <property type="entry name" value="LSm8"/>
    <property type="match status" value="1"/>
</dbReference>
<dbReference type="GO" id="GO:0071011">
    <property type="term" value="C:precatalytic spliceosome"/>
    <property type="evidence" value="ECO:0007669"/>
    <property type="project" value="TreeGrafter"/>
</dbReference>
<dbReference type="GO" id="GO:0016740">
    <property type="term" value="F:transferase activity"/>
    <property type="evidence" value="ECO:0007669"/>
    <property type="project" value="UniProtKB-KW"/>
</dbReference>
<protein>
    <recommendedName>
        <fullName evidence="9">LSM2-LSM8 complex subunit LSM8</fullName>
    </recommendedName>
</protein>
<evidence type="ECO:0000256" key="4">
    <source>
        <dbReference type="ARBA" id="ARBA00022728"/>
    </source>
</evidence>
<comment type="similarity">
    <text evidence="2 9">Belongs to the snRNP Sm proteins family.</text>
</comment>
<dbReference type="AlphaFoldDB" id="A0A3G2SAS2"/>
<dbReference type="InterPro" id="IPR034103">
    <property type="entry name" value="Lsm8"/>
</dbReference>
<keyword evidence="7 9" id="KW-0539">Nucleus</keyword>
<feature type="domain" description="Sm" evidence="10">
    <location>
        <begin position="1"/>
        <end position="75"/>
    </location>
</feature>
<organism evidence="11 12">
    <name type="scientific">Malassezia restricta (strain ATCC 96810 / NBRC 103918 / CBS 7877)</name>
    <name type="common">Seborrheic dermatitis infection agent</name>
    <dbReference type="NCBI Taxonomy" id="425264"/>
    <lineage>
        <taxon>Eukaryota</taxon>
        <taxon>Fungi</taxon>
        <taxon>Dikarya</taxon>
        <taxon>Basidiomycota</taxon>
        <taxon>Ustilaginomycotina</taxon>
        <taxon>Malasseziomycetes</taxon>
        <taxon>Malasseziales</taxon>
        <taxon>Malasseziaceae</taxon>
        <taxon>Malassezia</taxon>
    </lineage>
</organism>
<dbReference type="Pfam" id="PF01423">
    <property type="entry name" value="LSM"/>
    <property type="match status" value="1"/>
</dbReference>
<keyword evidence="6 9" id="KW-0508">mRNA splicing</keyword>
<gene>
    <name evidence="11" type="primary">NAA38</name>
    <name evidence="9" type="synonym">LSM8</name>
    <name evidence="11" type="ORF">DNF11_3389</name>
</gene>
<evidence type="ECO:0000259" key="10">
    <source>
        <dbReference type="PROSITE" id="PS52002"/>
    </source>
</evidence>